<gene>
    <name evidence="1" type="ORF">C7Y47_15605</name>
</gene>
<organism evidence="1 2">
    <name type="scientific">Lysinibacillus sphaericus</name>
    <name type="common">Bacillus sphaericus</name>
    <dbReference type="NCBI Taxonomy" id="1421"/>
    <lineage>
        <taxon>Bacteria</taxon>
        <taxon>Bacillati</taxon>
        <taxon>Bacillota</taxon>
        <taxon>Bacilli</taxon>
        <taxon>Bacillales</taxon>
        <taxon>Bacillaceae</taxon>
        <taxon>Lysinibacillus</taxon>
    </lineage>
</organism>
<protein>
    <submittedName>
        <fullName evidence="1">Uncharacterized protein</fullName>
    </submittedName>
</protein>
<dbReference type="AlphaFoldDB" id="A0A544UDX1"/>
<reference evidence="1 2" key="1">
    <citation type="submission" date="2018-03" db="EMBL/GenBank/DDBJ databases">
        <title>Aerobic endospore-forming bacteria genome sequencing and assembly.</title>
        <authorList>
            <person name="Cavalcante D.A."/>
            <person name="Driks A."/>
            <person name="Putonti C."/>
            <person name="De-Souza M.T."/>
        </authorList>
    </citation>
    <scope>NUCLEOTIDE SEQUENCE [LARGE SCALE GENOMIC DNA]</scope>
    <source>
        <strain evidence="1 2">SDF0037</strain>
    </source>
</reference>
<dbReference type="EMBL" id="SADV01000013">
    <property type="protein sequence ID" value="TQR30553.1"/>
    <property type="molecule type" value="Genomic_DNA"/>
</dbReference>
<comment type="caution">
    <text evidence="1">The sequence shown here is derived from an EMBL/GenBank/DDBJ whole genome shotgun (WGS) entry which is preliminary data.</text>
</comment>
<sequence>MKKKVFVVATGFTVLFSGFLISQFSKEDASESKIVSESSPTSTKLKRIDGEGKTDGFSDLDELVKKSPIIVKGTKEEDVRIEVFRSKIDESVIGGYTVADFKITEVIKNEVTNSKINLEQSILIAELNFESEGTIYSFNGYEKMNKGNEYLLFLTDEQDEVFATSGVTIGKVPLDSNELEIFEENRADSELDLIEGIFNEARIVFDN</sequence>
<dbReference type="Proteomes" id="UP000317944">
    <property type="component" value="Unassembled WGS sequence"/>
</dbReference>
<evidence type="ECO:0000313" key="2">
    <source>
        <dbReference type="Proteomes" id="UP000317944"/>
    </source>
</evidence>
<evidence type="ECO:0000313" key="1">
    <source>
        <dbReference type="EMBL" id="TQR30553.1"/>
    </source>
</evidence>
<proteinExistence type="predicted"/>
<accession>A0A544UDX1</accession>
<dbReference type="RefSeq" id="WP_142509614.1">
    <property type="nucleotide sequence ID" value="NZ_SADV01000013.1"/>
</dbReference>
<name>A0A544UDX1_LYSSH</name>
<dbReference type="OrthoDB" id="2942884at2"/>